<proteinExistence type="predicted"/>
<dbReference type="SMART" id="SM00333">
    <property type="entry name" value="TUDOR"/>
    <property type="match status" value="1"/>
</dbReference>
<dbReference type="PROSITE" id="PS50304">
    <property type="entry name" value="TUDOR"/>
    <property type="match status" value="1"/>
</dbReference>
<organism evidence="4 5">
    <name type="scientific">Asbolus verrucosus</name>
    <name type="common">Desert ironclad beetle</name>
    <dbReference type="NCBI Taxonomy" id="1661398"/>
    <lineage>
        <taxon>Eukaryota</taxon>
        <taxon>Metazoa</taxon>
        <taxon>Ecdysozoa</taxon>
        <taxon>Arthropoda</taxon>
        <taxon>Hexapoda</taxon>
        <taxon>Insecta</taxon>
        <taxon>Pterygota</taxon>
        <taxon>Neoptera</taxon>
        <taxon>Endopterygota</taxon>
        <taxon>Coleoptera</taxon>
        <taxon>Polyphaga</taxon>
        <taxon>Cucujiformia</taxon>
        <taxon>Tenebrionidae</taxon>
        <taxon>Pimeliinae</taxon>
        <taxon>Asbolus</taxon>
    </lineage>
</organism>
<dbReference type="GO" id="GO:0003723">
    <property type="term" value="F:RNA binding"/>
    <property type="evidence" value="ECO:0007669"/>
    <property type="project" value="UniProtKB-UniRule"/>
</dbReference>
<dbReference type="InterPro" id="IPR002999">
    <property type="entry name" value="Tudor"/>
</dbReference>
<dbReference type="SUPFAM" id="SSF63748">
    <property type="entry name" value="Tudor/PWWP/MBT"/>
    <property type="match status" value="1"/>
</dbReference>
<comment type="caution">
    <text evidence="4">The sequence shown here is derived from an EMBL/GenBank/DDBJ whole genome shotgun (WGS) entry which is preliminary data.</text>
</comment>
<dbReference type="Proteomes" id="UP000292052">
    <property type="component" value="Unassembled WGS sequence"/>
</dbReference>
<dbReference type="PANTHER" id="PTHR22948">
    <property type="entry name" value="TUDOR DOMAIN CONTAINING PROTEIN"/>
    <property type="match status" value="1"/>
</dbReference>
<feature type="region of interest" description="Disordered" evidence="2">
    <location>
        <begin position="200"/>
        <end position="230"/>
    </location>
</feature>
<dbReference type="Gene3D" id="3.30.1370.10">
    <property type="entry name" value="K Homology domain, type 1"/>
    <property type="match status" value="2"/>
</dbReference>
<sequence>MRIITTTVTLALGLSVCGISGYLLYLLLKKDDDDDYTDTFNRASKFKILEVPVPKDMVKILIGRSGKNIKLIQEQSNTRINFKEREGQPEAICVIRGSIEACNIAENLVQEFINNQPVLECEDVFVPQQSIARIIGRDGERIREICCMSGAKVTVDNNRASVSRRVTIKGTKEQIVVAKSLIEEVVEQLQRAQVQIDASLAKREPRLPPKGGDSPKSVDSPKVERISPVPGQPDAQFEVYVSAMVDPSRFWLQIVGPKATELDVLVEEMTEYYRKRENREAHVLDKVNKGDLVAAVFQYDSKWYRAEVLGINNESPGQQQAELYYVDYGDTDLVPVEELYELRTDFLRLHFQAIECFLARIDPVGDGWSVEAVDKFEEWTHVAQWKKLSAKINGYSVREKTRAKREGSPVPGIDLFDVNNEQDVDIAQELVSHGYAVFKKDADLRSCSRATSVSNISVASSS</sequence>
<dbReference type="AlphaFoldDB" id="A0A482W3C6"/>
<dbReference type="GO" id="GO:0030719">
    <property type="term" value="P:P granule organization"/>
    <property type="evidence" value="ECO:0007669"/>
    <property type="project" value="TreeGrafter"/>
</dbReference>
<dbReference type="Pfam" id="PF00567">
    <property type="entry name" value="TUDOR"/>
    <property type="match status" value="1"/>
</dbReference>
<dbReference type="GO" id="GO:0007283">
    <property type="term" value="P:spermatogenesis"/>
    <property type="evidence" value="ECO:0007669"/>
    <property type="project" value="TreeGrafter"/>
</dbReference>
<accession>A0A482W3C6</accession>
<dbReference type="OrthoDB" id="9995375at2759"/>
<dbReference type="Gene3D" id="2.30.30.140">
    <property type="match status" value="1"/>
</dbReference>
<evidence type="ECO:0000313" key="4">
    <source>
        <dbReference type="EMBL" id="RZC39303.1"/>
    </source>
</evidence>
<dbReference type="EMBL" id="QDEB01035648">
    <property type="protein sequence ID" value="RZC39303.1"/>
    <property type="molecule type" value="Genomic_DNA"/>
</dbReference>
<evidence type="ECO:0000256" key="2">
    <source>
        <dbReference type="SAM" id="MobiDB-lite"/>
    </source>
</evidence>
<dbReference type="GO" id="GO:0043186">
    <property type="term" value="C:P granule"/>
    <property type="evidence" value="ECO:0007669"/>
    <property type="project" value="TreeGrafter"/>
</dbReference>
<dbReference type="PROSITE" id="PS50084">
    <property type="entry name" value="KH_TYPE_1"/>
    <property type="match status" value="2"/>
</dbReference>
<dbReference type="InterPro" id="IPR004087">
    <property type="entry name" value="KH_dom"/>
</dbReference>
<evidence type="ECO:0000313" key="5">
    <source>
        <dbReference type="Proteomes" id="UP000292052"/>
    </source>
</evidence>
<protein>
    <submittedName>
        <fullName evidence="4">TUDOR and/or KH 1 domain containing protein</fullName>
    </submittedName>
</protein>
<reference evidence="4 5" key="1">
    <citation type="submission" date="2017-03" db="EMBL/GenBank/DDBJ databases">
        <title>Genome of the blue death feigning beetle - Asbolus verrucosus.</title>
        <authorList>
            <person name="Rider S.D."/>
        </authorList>
    </citation>
    <scope>NUCLEOTIDE SEQUENCE [LARGE SCALE GENOMIC DNA]</scope>
    <source>
        <strain evidence="4">Butters</strain>
        <tissue evidence="4">Head and leg muscle</tissue>
    </source>
</reference>
<dbReference type="GO" id="GO:0005739">
    <property type="term" value="C:mitochondrion"/>
    <property type="evidence" value="ECO:0007669"/>
    <property type="project" value="UniProtKB-ARBA"/>
</dbReference>
<dbReference type="InterPro" id="IPR004088">
    <property type="entry name" value="KH_dom_type_1"/>
</dbReference>
<dbReference type="InterPro" id="IPR050621">
    <property type="entry name" value="Tudor_domain_containing"/>
</dbReference>
<dbReference type="STRING" id="1661398.A0A482W3C6"/>
<keyword evidence="5" id="KW-1185">Reference proteome</keyword>
<gene>
    <name evidence="4" type="ORF">BDFB_005628</name>
</gene>
<dbReference type="PANTHER" id="PTHR22948:SF29">
    <property type="entry name" value="FI02030P-RELATED"/>
    <property type="match status" value="1"/>
</dbReference>
<keyword evidence="1" id="KW-0694">RNA-binding</keyword>
<name>A0A482W3C6_ASBVE</name>
<evidence type="ECO:0000256" key="1">
    <source>
        <dbReference type="PROSITE-ProRule" id="PRU00117"/>
    </source>
</evidence>
<dbReference type="InterPro" id="IPR036612">
    <property type="entry name" value="KH_dom_type_1_sf"/>
</dbReference>
<dbReference type="Pfam" id="PF00013">
    <property type="entry name" value="KH_1"/>
    <property type="match status" value="2"/>
</dbReference>
<feature type="domain" description="Tudor" evidence="3">
    <location>
        <begin position="286"/>
        <end position="349"/>
    </location>
</feature>
<dbReference type="SUPFAM" id="SSF54791">
    <property type="entry name" value="Eukaryotic type KH-domain (KH-domain type I)"/>
    <property type="match status" value="2"/>
</dbReference>
<dbReference type="FunFam" id="2.30.30.140:FF:000018">
    <property type="entry name" value="Serine/threonine-protein kinase 31"/>
    <property type="match status" value="1"/>
</dbReference>
<dbReference type="SMART" id="SM00322">
    <property type="entry name" value="KH"/>
    <property type="match status" value="2"/>
</dbReference>
<dbReference type="Gene3D" id="2.40.50.90">
    <property type="match status" value="1"/>
</dbReference>
<evidence type="ECO:0000259" key="3">
    <source>
        <dbReference type="PROSITE" id="PS50304"/>
    </source>
</evidence>
<dbReference type="GO" id="GO:0034587">
    <property type="term" value="P:piRNA processing"/>
    <property type="evidence" value="ECO:0007669"/>
    <property type="project" value="TreeGrafter"/>
</dbReference>
<dbReference type="InterPro" id="IPR035437">
    <property type="entry name" value="SNase_OB-fold_sf"/>
</dbReference>